<name>A0A914YPU3_9BILA</name>
<dbReference type="AlphaFoldDB" id="A0A914YPU3"/>
<feature type="disulfide bond" evidence="1">
    <location>
        <begin position="53"/>
        <end position="87"/>
    </location>
</feature>
<keyword evidence="3" id="KW-1185">Reference proteome</keyword>
<dbReference type="Proteomes" id="UP000887577">
    <property type="component" value="Unplaced"/>
</dbReference>
<dbReference type="PROSITE" id="PS51670">
    <property type="entry name" value="SHKT"/>
    <property type="match status" value="1"/>
</dbReference>
<evidence type="ECO:0000313" key="4">
    <source>
        <dbReference type="WBParaSite" id="PSU_v2.g19387.t1"/>
    </source>
</evidence>
<evidence type="ECO:0000313" key="3">
    <source>
        <dbReference type="Proteomes" id="UP000887577"/>
    </source>
</evidence>
<dbReference type="InterPro" id="IPR003582">
    <property type="entry name" value="ShKT_dom"/>
</dbReference>
<evidence type="ECO:0000256" key="1">
    <source>
        <dbReference type="PROSITE-ProRule" id="PRU01005"/>
    </source>
</evidence>
<dbReference type="WBParaSite" id="PSU_v2.g19387.t1">
    <property type="protein sequence ID" value="PSU_v2.g19387.t1"/>
    <property type="gene ID" value="PSU_v2.g19387"/>
</dbReference>
<comment type="caution">
    <text evidence="1">Lacks conserved residue(s) required for the propagation of feature annotation.</text>
</comment>
<protein>
    <submittedName>
        <fullName evidence="4">ShKT domain-containing protein</fullName>
    </submittedName>
</protein>
<dbReference type="SMART" id="SM00254">
    <property type="entry name" value="ShKT"/>
    <property type="match status" value="2"/>
</dbReference>
<feature type="domain" description="ShKT" evidence="2">
    <location>
        <begin position="53"/>
        <end position="87"/>
    </location>
</feature>
<organism evidence="3 4">
    <name type="scientific">Panagrolaimus superbus</name>
    <dbReference type="NCBI Taxonomy" id="310955"/>
    <lineage>
        <taxon>Eukaryota</taxon>
        <taxon>Metazoa</taxon>
        <taxon>Ecdysozoa</taxon>
        <taxon>Nematoda</taxon>
        <taxon>Chromadorea</taxon>
        <taxon>Rhabditida</taxon>
        <taxon>Tylenchina</taxon>
        <taxon>Panagrolaimomorpha</taxon>
        <taxon>Panagrolaimoidea</taxon>
        <taxon>Panagrolaimidae</taxon>
        <taxon>Panagrolaimus</taxon>
    </lineage>
</organism>
<evidence type="ECO:0000259" key="2">
    <source>
        <dbReference type="PROSITE" id="PS51670"/>
    </source>
</evidence>
<sequence length="95" mass="10975">MQTWLIPDQADCQDTATNCLENLARCFDPAQYNVMYKTCRCTCSFCPAPETQCQDVDPQCVTKAYECDNNRYKPLMCRYCRKTCRLCDDPCSLLS</sequence>
<reference evidence="4" key="1">
    <citation type="submission" date="2022-11" db="UniProtKB">
        <authorList>
            <consortium name="WormBaseParasite"/>
        </authorList>
    </citation>
    <scope>IDENTIFICATION</scope>
</reference>
<proteinExistence type="predicted"/>
<dbReference type="Pfam" id="PF01549">
    <property type="entry name" value="ShK"/>
    <property type="match status" value="2"/>
</dbReference>
<accession>A0A914YPU3</accession>
<dbReference type="Gene3D" id="1.10.10.1940">
    <property type="match status" value="1"/>
</dbReference>
<keyword evidence="1" id="KW-1015">Disulfide bond</keyword>